<dbReference type="OrthoDB" id="407922at2759"/>
<dbReference type="Pfam" id="PF04003">
    <property type="entry name" value="Utp12"/>
    <property type="match status" value="1"/>
</dbReference>
<dbReference type="GO" id="GO:0032040">
    <property type="term" value="C:small-subunit processome"/>
    <property type="evidence" value="ECO:0007669"/>
    <property type="project" value="TreeGrafter"/>
</dbReference>
<evidence type="ECO:0000256" key="1">
    <source>
        <dbReference type="ARBA" id="ARBA00022574"/>
    </source>
</evidence>
<name>A0A1R1PG72_ZANCU</name>
<dbReference type="PANTHER" id="PTHR19853">
    <property type="entry name" value="WD REPEAT CONTAINING PROTEIN 3 WDR3"/>
    <property type="match status" value="1"/>
</dbReference>
<protein>
    <submittedName>
        <fullName evidence="5">U3 small nucleolar RNA-associated protein 12</fullName>
    </submittedName>
</protein>
<evidence type="ECO:0000313" key="5">
    <source>
        <dbReference type="EMBL" id="OMH79852.1"/>
    </source>
</evidence>
<dbReference type="InterPro" id="IPR051570">
    <property type="entry name" value="TBC1_cilium_biogenesis"/>
</dbReference>
<organism evidence="5 6">
    <name type="scientific">Zancudomyces culisetae</name>
    <name type="common">Gut fungus</name>
    <name type="synonym">Smittium culisetae</name>
    <dbReference type="NCBI Taxonomy" id="1213189"/>
    <lineage>
        <taxon>Eukaryota</taxon>
        <taxon>Fungi</taxon>
        <taxon>Fungi incertae sedis</taxon>
        <taxon>Zoopagomycota</taxon>
        <taxon>Kickxellomycotina</taxon>
        <taxon>Harpellomycetes</taxon>
        <taxon>Harpellales</taxon>
        <taxon>Legeriomycetaceae</taxon>
        <taxon>Zancudomyces</taxon>
    </lineage>
</organism>
<dbReference type="GO" id="GO:0034388">
    <property type="term" value="C:Pwp2p-containing subcomplex of 90S preribosome"/>
    <property type="evidence" value="ECO:0007669"/>
    <property type="project" value="TreeGrafter"/>
</dbReference>
<dbReference type="GO" id="GO:0030490">
    <property type="term" value="P:maturation of SSU-rRNA"/>
    <property type="evidence" value="ECO:0007669"/>
    <property type="project" value="TreeGrafter"/>
</dbReference>
<reference evidence="6" key="1">
    <citation type="submission" date="2017-01" db="EMBL/GenBank/DDBJ databases">
        <authorList>
            <person name="Wang Y."/>
            <person name="White M."/>
            <person name="Kvist S."/>
            <person name="Moncalvo J.-M."/>
        </authorList>
    </citation>
    <scope>NUCLEOTIDE SEQUENCE [LARGE SCALE GENOMIC DNA]</scope>
    <source>
        <strain evidence="6">COL-18-3</strain>
    </source>
</reference>
<dbReference type="Proteomes" id="UP000188320">
    <property type="component" value="Unassembled WGS sequence"/>
</dbReference>
<evidence type="ECO:0000313" key="6">
    <source>
        <dbReference type="Proteomes" id="UP000188320"/>
    </source>
</evidence>
<keyword evidence="6" id="KW-1185">Reference proteome</keyword>
<evidence type="ECO:0000259" key="4">
    <source>
        <dbReference type="Pfam" id="PF04003"/>
    </source>
</evidence>
<proteinExistence type="predicted"/>
<feature type="region of interest" description="Disordered" evidence="3">
    <location>
        <begin position="283"/>
        <end position="319"/>
    </location>
</feature>
<gene>
    <name evidence="5" type="ORF">AX774_g6717</name>
</gene>
<dbReference type="InterPro" id="IPR036322">
    <property type="entry name" value="WD40_repeat_dom_sf"/>
</dbReference>
<dbReference type="AlphaFoldDB" id="A0A1R1PG72"/>
<comment type="caution">
    <text evidence="5">The sequence shown here is derived from an EMBL/GenBank/DDBJ whole genome shotgun (WGS) entry which is preliminary data.</text>
</comment>
<keyword evidence="1" id="KW-0853">WD repeat</keyword>
<dbReference type="EMBL" id="LSSK01001383">
    <property type="protein sequence ID" value="OMH79852.1"/>
    <property type="molecule type" value="Genomic_DNA"/>
</dbReference>
<dbReference type="InterPro" id="IPR007148">
    <property type="entry name" value="SSU_processome_Utp12"/>
</dbReference>
<feature type="domain" description="Small-subunit processome Utp12" evidence="4">
    <location>
        <begin position="520"/>
        <end position="625"/>
    </location>
</feature>
<dbReference type="PANTHER" id="PTHR19853:SF0">
    <property type="entry name" value="WD REPEAT-CONTAINING PROTEIN 3"/>
    <property type="match status" value="1"/>
</dbReference>
<evidence type="ECO:0000256" key="2">
    <source>
        <dbReference type="ARBA" id="ARBA00022737"/>
    </source>
</evidence>
<dbReference type="SUPFAM" id="SSF50978">
    <property type="entry name" value="WD40 repeat-like"/>
    <property type="match status" value="1"/>
</dbReference>
<feature type="region of interest" description="Disordered" evidence="3">
    <location>
        <begin position="205"/>
        <end position="234"/>
    </location>
</feature>
<accession>A0A1R1PG72</accession>
<evidence type="ECO:0000256" key="3">
    <source>
        <dbReference type="SAM" id="MobiDB-lite"/>
    </source>
</evidence>
<dbReference type="GO" id="GO:0030515">
    <property type="term" value="F:snoRNA binding"/>
    <property type="evidence" value="ECO:0007669"/>
    <property type="project" value="TreeGrafter"/>
</dbReference>
<feature type="compositionally biased region" description="Basic and acidic residues" evidence="3">
    <location>
        <begin position="205"/>
        <end position="225"/>
    </location>
</feature>
<sequence>MEHVSDEYLMVTGTSEPQVLNVFEIKAGYSNSGGEEGLEGEENKKEKWEEEIVKEVGKLQKTSMERTVQVKIDETGKYLGVLNNDKTFELFVYKQNKKKKSKGKGKGKKAGGEQNQQNVKQEIVEFRAVRVVRNESKVKSFDFRGIGTSEARDMETQVERARVVFGMSNNMIKCVAIPTKLSTGEEEKEQEEGMDVKVEIEVSRGGHRTEPRECGAGSVEHKNTAGDKTGGSEWRSVHGVFGRAGGGGGDKQRRCASDRVDEWRGGWRVQTCTPGRSWMYGRIPRRDSYGRRGSRRQASEGMGDARQSAGSYKDAQAGRPGTVNAVLSKSVRPQTASDIGGYFFGFYASGKWQCGQKHQDLGVGFRCGKDGNIQQYDGDKFQRIITLSVVGSSSCYGMDFDQPYANTLVVSYGDRSIRLFDKTNDLVFIDEEREKEMDALYESELAAQINNDNGNDNNSGAQTGNEATAAVDGVVGQSSLKLYETISEAVVFFDSLANENSLAQFSNNPILIASKCPTPHHYLLKKLVSSLPISTIPQVIMLLPYSQSLILINFIKHVSGSLVSDFGIQNLPLLTRLIIFITKFHFQRLALNDQVKADIQVINTNLKSAINNFKLLVGTNLSNLNTSNKNIVTTKSFY</sequence>
<keyword evidence="2" id="KW-0677">Repeat</keyword>